<dbReference type="GO" id="GO:0009986">
    <property type="term" value="C:cell surface"/>
    <property type="evidence" value="ECO:0007669"/>
    <property type="project" value="InterPro"/>
</dbReference>
<dbReference type="Pfam" id="PF01060">
    <property type="entry name" value="TTR-52"/>
    <property type="match status" value="1"/>
</dbReference>
<feature type="signal peptide" evidence="5">
    <location>
        <begin position="1"/>
        <end position="18"/>
    </location>
</feature>
<dbReference type="GO" id="GO:0005576">
    <property type="term" value="C:extracellular region"/>
    <property type="evidence" value="ECO:0007669"/>
    <property type="project" value="UniProtKB-SubCell"/>
</dbReference>
<dbReference type="InterPro" id="IPR001534">
    <property type="entry name" value="Transthyretin-like"/>
</dbReference>
<comment type="similarity">
    <text evidence="2">Belongs to the nematode transthyretin-like family.</text>
</comment>
<dbReference type="WBParaSite" id="PTRK_0000416250.1">
    <property type="protein sequence ID" value="PTRK_0000416250.1"/>
    <property type="gene ID" value="PTRK_0000416250"/>
</dbReference>
<keyword evidence="4 5" id="KW-0732">Signal</keyword>
<evidence type="ECO:0000256" key="4">
    <source>
        <dbReference type="ARBA" id="ARBA00022729"/>
    </source>
</evidence>
<evidence type="ECO:0000256" key="2">
    <source>
        <dbReference type="ARBA" id="ARBA00010112"/>
    </source>
</evidence>
<dbReference type="AlphaFoldDB" id="A0A0N4Z9V4"/>
<comment type="subcellular location">
    <subcellularLocation>
        <location evidence="1">Secreted</location>
    </subcellularLocation>
</comment>
<dbReference type="Proteomes" id="UP000038045">
    <property type="component" value="Unplaced"/>
</dbReference>
<organism evidence="6 7">
    <name type="scientific">Parastrongyloides trichosuri</name>
    <name type="common">Possum-specific nematode worm</name>
    <dbReference type="NCBI Taxonomy" id="131310"/>
    <lineage>
        <taxon>Eukaryota</taxon>
        <taxon>Metazoa</taxon>
        <taxon>Ecdysozoa</taxon>
        <taxon>Nematoda</taxon>
        <taxon>Chromadorea</taxon>
        <taxon>Rhabditida</taxon>
        <taxon>Tylenchina</taxon>
        <taxon>Panagrolaimomorpha</taxon>
        <taxon>Strongyloidoidea</taxon>
        <taxon>Strongyloididae</taxon>
        <taxon>Parastrongyloides</taxon>
    </lineage>
</organism>
<feature type="chain" id="PRO_5005891476" evidence="5">
    <location>
        <begin position="19"/>
        <end position="148"/>
    </location>
</feature>
<dbReference type="InterPro" id="IPR038479">
    <property type="entry name" value="Transthyretin-like_sf"/>
</dbReference>
<evidence type="ECO:0000256" key="1">
    <source>
        <dbReference type="ARBA" id="ARBA00004613"/>
    </source>
</evidence>
<keyword evidence="3" id="KW-0964">Secreted</keyword>
<evidence type="ECO:0000313" key="6">
    <source>
        <dbReference type="Proteomes" id="UP000038045"/>
    </source>
</evidence>
<keyword evidence="6" id="KW-1185">Reference proteome</keyword>
<evidence type="ECO:0000313" key="7">
    <source>
        <dbReference type="WBParaSite" id="PTRK_0000416250.1"/>
    </source>
</evidence>
<name>A0A0N4Z9V4_PARTI</name>
<accession>A0A0N4Z9V4</accession>
<evidence type="ECO:0000256" key="3">
    <source>
        <dbReference type="ARBA" id="ARBA00022525"/>
    </source>
</evidence>
<sequence length="148" mass="17060">MLSNFLLLIVYLIIPTYSNKKLEYKVSGKLYCNKKPLLGTGFVLWKDNFYFVDNFVGRGLAATDGSFHINAISDFPRLHDIYFQIIDRCNVASLDCYNVRRGYLKTSNANKTSFGYEWNLGSIDMSSFETKIFQNFTIKIQCSNNNNN</sequence>
<evidence type="ECO:0000256" key="5">
    <source>
        <dbReference type="SAM" id="SignalP"/>
    </source>
</evidence>
<reference evidence="7" key="1">
    <citation type="submission" date="2017-02" db="UniProtKB">
        <authorList>
            <consortium name="WormBaseParasite"/>
        </authorList>
    </citation>
    <scope>IDENTIFICATION</scope>
</reference>
<proteinExistence type="inferred from homology"/>
<dbReference type="Gene3D" id="2.60.40.3330">
    <property type="match status" value="1"/>
</dbReference>
<protein>
    <submittedName>
        <fullName evidence="7">ZP domain-containing protein</fullName>
    </submittedName>
</protein>